<sequence length="273" mass="31356">MPVLTRAASKWKRSWASLPAEIRLMILEVIIDEKPLGWGSWASVCKEWQPVIEKENFRWLKFRGASLDCFETAVGQNERRRLLIRHIEFKVELPIYSCHLCGIDESTFWSVGKGLTIGNGIRDLFRILSAPESGPEPRRREVTLELHAFQPPSKWADWFNICYITPRHAVNEDIDDNCGIARHRHDLLHRKFLPGTTLEGIFRGVGLRFENDLPQLNISTGLVVRLHLRCLLKLVLLILFTKQVLGHGTYHLQATVVMGGPAESDQQPCFKDW</sequence>
<protein>
    <submittedName>
        <fullName evidence="1">Uncharacterized protein</fullName>
    </submittedName>
</protein>
<proteinExistence type="predicted"/>
<reference evidence="1 2" key="1">
    <citation type="journal article" date="2021" name="Nat. Commun.">
        <title>Genetic determinants of endophytism in the Arabidopsis root mycobiome.</title>
        <authorList>
            <person name="Mesny F."/>
            <person name="Miyauchi S."/>
            <person name="Thiergart T."/>
            <person name="Pickel B."/>
            <person name="Atanasova L."/>
            <person name="Karlsson M."/>
            <person name="Huettel B."/>
            <person name="Barry K.W."/>
            <person name="Haridas S."/>
            <person name="Chen C."/>
            <person name="Bauer D."/>
            <person name="Andreopoulos W."/>
            <person name="Pangilinan J."/>
            <person name="LaButti K."/>
            <person name="Riley R."/>
            <person name="Lipzen A."/>
            <person name="Clum A."/>
            <person name="Drula E."/>
            <person name="Henrissat B."/>
            <person name="Kohler A."/>
            <person name="Grigoriev I.V."/>
            <person name="Martin F.M."/>
            <person name="Hacquard S."/>
        </authorList>
    </citation>
    <scope>NUCLEOTIDE SEQUENCE [LARGE SCALE GENOMIC DNA]</scope>
    <source>
        <strain evidence="1 2">MPI-SDFR-AT-0079</strain>
    </source>
</reference>
<evidence type="ECO:0000313" key="1">
    <source>
        <dbReference type="EMBL" id="KAH6623456.1"/>
    </source>
</evidence>
<organism evidence="1 2">
    <name type="scientific">Chaetomium tenue</name>
    <dbReference type="NCBI Taxonomy" id="1854479"/>
    <lineage>
        <taxon>Eukaryota</taxon>
        <taxon>Fungi</taxon>
        <taxon>Dikarya</taxon>
        <taxon>Ascomycota</taxon>
        <taxon>Pezizomycotina</taxon>
        <taxon>Sordariomycetes</taxon>
        <taxon>Sordariomycetidae</taxon>
        <taxon>Sordariales</taxon>
        <taxon>Chaetomiaceae</taxon>
        <taxon>Chaetomium</taxon>
    </lineage>
</organism>
<dbReference type="EMBL" id="JAGIZQ010000006">
    <property type="protein sequence ID" value="KAH6623456.1"/>
    <property type="molecule type" value="Genomic_DNA"/>
</dbReference>
<keyword evidence="2" id="KW-1185">Reference proteome</keyword>
<comment type="caution">
    <text evidence="1">The sequence shown here is derived from an EMBL/GenBank/DDBJ whole genome shotgun (WGS) entry which is preliminary data.</text>
</comment>
<accession>A0ACB7NZ42</accession>
<name>A0ACB7NZ42_9PEZI</name>
<dbReference type="Proteomes" id="UP000724584">
    <property type="component" value="Unassembled WGS sequence"/>
</dbReference>
<evidence type="ECO:0000313" key="2">
    <source>
        <dbReference type="Proteomes" id="UP000724584"/>
    </source>
</evidence>
<gene>
    <name evidence="1" type="ORF">F5144DRAFT_362167</name>
</gene>